<dbReference type="EMBL" id="CP018082">
    <property type="protein sequence ID" value="APE35802.1"/>
    <property type="molecule type" value="Genomic_DNA"/>
</dbReference>
<reference evidence="2" key="1">
    <citation type="submission" date="2016-11" db="EMBL/GenBank/DDBJ databases">
        <authorList>
            <person name="Jaros S."/>
            <person name="Januszkiewicz K."/>
            <person name="Wedrychowicz H."/>
        </authorList>
    </citation>
    <scope>NUCLEOTIDE SEQUENCE [LARGE SCALE GENOMIC DNA]</scope>
    <source>
        <strain evidence="2">Y48</strain>
    </source>
</reference>
<dbReference type="InterPro" id="IPR036928">
    <property type="entry name" value="AS_sf"/>
</dbReference>
<organism evidence="2 3">
    <name type="scientific">Nocardia mangyaensis</name>
    <dbReference type="NCBI Taxonomy" id="2213200"/>
    <lineage>
        <taxon>Bacteria</taxon>
        <taxon>Bacillati</taxon>
        <taxon>Actinomycetota</taxon>
        <taxon>Actinomycetes</taxon>
        <taxon>Mycobacteriales</taxon>
        <taxon>Nocardiaceae</taxon>
        <taxon>Nocardia</taxon>
    </lineage>
</organism>
<sequence>MDTTVWRVVGAPLVAATGDGPLSGRTVAVKDLFAVAGYAIGAGVEDFLAERAPEGAHAAVVAQLLAAGAGITGIARTDEFAYSITGSNGRAGMPVNPAAPQRIPGGSSSGPAVAVARGEADIGLGTDTAGSIRVPGAYQGLWGIRTTHTALDTTGLLPLAPSFDAIGWLARDAATLAAVAAVLLTERPSRSAAGNGPFSAAPVDRLDLGGGIASVQERLHGDRADHAPPPQSCTELDARGDSGTRGAAIVGDGLDNVRSGSGSPDLVVDPGLCAAAEPETARQCLRAAGEIGSKPIALGAELDRWFAAFRTVQAFEAWAGHGDWIAAHPGALEPEVAARFRLAATVTTDDAAAARVVVADAAARIGETVGDRVLVVPTTAGPPPQREAAGTHEAIRTATLRLTCLASIAGLPAVTMPLPTATDLPAGLCLLGAPHTDRALIRTAARCAAALTASAR</sequence>
<dbReference type="RefSeq" id="WP_071928990.1">
    <property type="nucleotide sequence ID" value="NZ_CP018082.1"/>
</dbReference>
<dbReference type="Gene3D" id="3.90.1300.10">
    <property type="entry name" value="Amidase signature (AS) domain"/>
    <property type="match status" value="1"/>
</dbReference>
<proteinExistence type="predicted"/>
<evidence type="ECO:0000313" key="3">
    <source>
        <dbReference type="Proteomes" id="UP000183810"/>
    </source>
</evidence>
<dbReference type="KEGG" id="nsl:BOX37_19695"/>
<name>A0A1J0VUX3_9NOCA</name>
<protein>
    <recommendedName>
        <fullName evidence="1">Amidase domain-containing protein</fullName>
    </recommendedName>
</protein>
<dbReference type="PANTHER" id="PTHR46310:SF7">
    <property type="entry name" value="AMIDASE 1"/>
    <property type="match status" value="1"/>
</dbReference>
<dbReference type="InterPro" id="IPR023631">
    <property type="entry name" value="Amidase_dom"/>
</dbReference>
<dbReference type="InterPro" id="IPR020556">
    <property type="entry name" value="Amidase_CS"/>
</dbReference>
<gene>
    <name evidence="2" type="ORF">BOX37_19695</name>
</gene>
<dbReference type="AlphaFoldDB" id="A0A1J0VUX3"/>
<keyword evidence="3" id="KW-1185">Reference proteome</keyword>
<dbReference type="Pfam" id="PF01425">
    <property type="entry name" value="Amidase"/>
    <property type="match status" value="1"/>
</dbReference>
<dbReference type="PANTHER" id="PTHR46310">
    <property type="entry name" value="AMIDASE 1"/>
    <property type="match status" value="1"/>
</dbReference>
<dbReference type="Proteomes" id="UP000183810">
    <property type="component" value="Chromosome"/>
</dbReference>
<dbReference type="PROSITE" id="PS00571">
    <property type="entry name" value="AMIDASES"/>
    <property type="match status" value="1"/>
</dbReference>
<evidence type="ECO:0000259" key="1">
    <source>
        <dbReference type="Pfam" id="PF01425"/>
    </source>
</evidence>
<evidence type="ECO:0000313" key="2">
    <source>
        <dbReference type="EMBL" id="APE35802.1"/>
    </source>
</evidence>
<dbReference type="SUPFAM" id="SSF75304">
    <property type="entry name" value="Amidase signature (AS) enzymes"/>
    <property type="match status" value="1"/>
</dbReference>
<feature type="domain" description="Amidase" evidence="1">
    <location>
        <begin position="19"/>
        <end position="191"/>
    </location>
</feature>
<accession>A0A1J0VUX3</accession>